<dbReference type="VEuPathDB" id="FungiDB:CC1G_14473"/>
<dbReference type="InterPro" id="IPR000352">
    <property type="entry name" value="Pep_chain_release_fac_I"/>
</dbReference>
<gene>
    <name evidence="3" type="ORF">CC1G_14473</name>
</gene>
<dbReference type="HOGENOM" id="CLU_089470_0_1_1"/>
<dbReference type="InParanoid" id="D6RMC8"/>
<feature type="region of interest" description="Disordered" evidence="1">
    <location>
        <begin position="175"/>
        <end position="207"/>
    </location>
</feature>
<dbReference type="STRING" id="240176.D6RMC8"/>
<dbReference type="GO" id="GO:0070126">
    <property type="term" value="P:mitochondrial translational termination"/>
    <property type="evidence" value="ECO:0007669"/>
    <property type="project" value="TreeGrafter"/>
</dbReference>
<dbReference type="AlphaFoldDB" id="D6RMC8"/>
<name>D6RMC8_COPC7</name>
<dbReference type="RefSeq" id="XP_002911475.1">
    <property type="nucleotide sequence ID" value="XM_002911429.1"/>
</dbReference>
<feature type="compositionally biased region" description="Basic residues" evidence="1">
    <location>
        <begin position="179"/>
        <end position="189"/>
    </location>
</feature>
<reference evidence="3 4" key="1">
    <citation type="journal article" date="2010" name="Proc. Natl. Acad. Sci. U.S.A.">
        <title>Insights into evolution of multicellular fungi from the assembled chromosomes of the mushroom Coprinopsis cinerea (Coprinus cinereus).</title>
        <authorList>
            <person name="Stajich J.E."/>
            <person name="Wilke S.K."/>
            <person name="Ahren D."/>
            <person name="Au C.H."/>
            <person name="Birren B.W."/>
            <person name="Borodovsky M."/>
            <person name="Burns C."/>
            <person name="Canback B."/>
            <person name="Casselton L.A."/>
            <person name="Cheng C.K."/>
            <person name="Deng J."/>
            <person name="Dietrich F.S."/>
            <person name="Fargo D.C."/>
            <person name="Farman M.L."/>
            <person name="Gathman A.C."/>
            <person name="Goldberg J."/>
            <person name="Guigo R."/>
            <person name="Hoegger P.J."/>
            <person name="Hooker J.B."/>
            <person name="Huggins A."/>
            <person name="James T.Y."/>
            <person name="Kamada T."/>
            <person name="Kilaru S."/>
            <person name="Kodira C."/>
            <person name="Kues U."/>
            <person name="Kupfer D."/>
            <person name="Kwan H.S."/>
            <person name="Lomsadze A."/>
            <person name="Li W."/>
            <person name="Lilly W.W."/>
            <person name="Ma L.J."/>
            <person name="Mackey A.J."/>
            <person name="Manning G."/>
            <person name="Martin F."/>
            <person name="Muraguchi H."/>
            <person name="Natvig D.O."/>
            <person name="Palmerini H."/>
            <person name="Ramesh M.A."/>
            <person name="Rehmeyer C.J."/>
            <person name="Roe B.A."/>
            <person name="Shenoy N."/>
            <person name="Stanke M."/>
            <person name="Ter-Hovhannisyan V."/>
            <person name="Tunlid A."/>
            <person name="Velagapudi R."/>
            <person name="Vision T.J."/>
            <person name="Zeng Q."/>
            <person name="Zolan M.E."/>
            <person name="Pukkila P.J."/>
        </authorList>
    </citation>
    <scope>NUCLEOTIDE SEQUENCE [LARGE SCALE GENOMIC DNA]</scope>
    <source>
        <strain evidence="4">Okayama-7 / 130 / ATCC MYA-4618 / FGSC 9003</strain>
    </source>
</reference>
<dbReference type="KEGG" id="cci:CC1G_14473"/>
<keyword evidence="4" id="KW-1185">Reference proteome</keyword>
<dbReference type="eggNOG" id="KOG3429">
    <property type="taxonomic scope" value="Eukaryota"/>
</dbReference>
<dbReference type="OMA" id="GGQNVNC"/>
<organism evidence="3 4">
    <name type="scientific">Coprinopsis cinerea (strain Okayama-7 / 130 / ATCC MYA-4618 / FGSC 9003)</name>
    <name type="common">Inky cap fungus</name>
    <name type="synonym">Hormographiella aspergillata</name>
    <dbReference type="NCBI Taxonomy" id="240176"/>
    <lineage>
        <taxon>Eukaryota</taxon>
        <taxon>Fungi</taxon>
        <taxon>Dikarya</taxon>
        <taxon>Basidiomycota</taxon>
        <taxon>Agaricomycotina</taxon>
        <taxon>Agaricomycetes</taxon>
        <taxon>Agaricomycetidae</taxon>
        <taxon>Agaricales</taxon>
        <taxon>Agaricineae</taxon>
        <taxon>Psathyrellaceae</taxon>
        <taxon>Coprinopsis</taxon>
    </lineage>
</organism>
<dbReference type="Gene3D" id="3.30.160.20">
    <property type="match status" value="1"/>
</dbReference>
<dbReference type="PANTHER" id="PTHR11075:SF54">
    <property type="entry name" value="LARGE RIBOSOMAL SUBUNIT PROTEIN ML62"/>
    <property type="match status" value="1"/>
</dbReference>
<accession>D6RMC8</accession>
<protein>
    <recommendedName>
        <fullName evidence="2">Prokaryotic-type class I peptide chain release factors domain-containing protein</fullName>
    </recommendedName>
</protein>
<dbReference type="SUPFAM" id="SSF110916">
    <property type="entry name" value="Peptidyl-tRNA hydrolase domain-like"/>
    <property type="match status" value="1"/>
</dbReference>
<dbReference type="EMBL" id="AACS02000004">
    <property type="protein sequence ID" value="EFI27981.1"/>
    <property type="molecule type" value="Genomic_DNA"/>
</dbReference>
<proteinExistence type="predicted"/>
<dbReference type="FunCoup" id="D6RMC8">
    <property type="interactions" value="115"/>
</dbReference>
<dbReference type="GO" id="GO:0016150">
    <property type="term" value="F:translation release factor activity, codon nonspecific"/>
    <property type="evidence" value="ECO:0007669"/>
    <property type="project" value="TreeGrafter"/>
</dbReference>
<sequence length="207" mass="22965">MLAYRNITLFQSLRTSPSILCRLYATSSLPTPPATTDVPKPDSKDASGVHKWAEEFKALNPDFLRDAPGVSLSFSRSSGPGGQNVNKVNTKVSLRCDLNSPWIPQWARKDFVKDPHYVASTHTLLVTSTFTRSQAQNIDDCLEKLKNLILSVAMSRIQNPTSAETKQRVAGLIKEDKARKKAEKQHRSSVKQNRSQSRRGVGGGWDS</sequence>
<evidence type="ECO:0000313" key="4">
    <source>
        <dbReference type="Proteomes" id="UP000001861"/>
    </source>
</evidence>
<dbReference type="Proteomes" id="UP000001861">
    <property type="component" value="Unassembled WGS sequence"/>
</dbReference>
<dbReference type="OrthoDB" id="270639at2759"/>
<dbReference type="InterPro" id="IPR052104">
    <property type="entry name" value="Mito_Release_Factor_mL62"/>
</dbReference>
<evidence type="ECO:0000256" key="1">
    <source>
        <dbReference type="SAM" id="MobiDB-lite"/>
    </source>
</evidence>
<evidence type="ECO:0000259" key="2">
    <source>
        <dbReference type="PROSITE" id="PS00745"/>
    </source>
</evidence>
<feature type="domain" description="Prokaryotic-type class I peptide chain release factors" evidence="2">
    <location>
        <begin position="76"/>
        <end position="92"/>
    </location>
</feature>
<evidence type="ECO:0000313" key="3">
    <source>
        <dbReference type="EMBL" id="EFI27981.1"/>
    </source>
</evidence>
<dbReference type="GO" id="GO:0005762">
    <property type="term" value="C:mitochondrial large ribosomal subunit"/>
    <property type="evidence" value="ECO:0007669"/>
    <property type="project" value="TreeGrafter"/>
</dbReference>
<dbReference type="PANTHER" id="PTHR11075">
    <property type="entry name" value="PEPTIDE CHAIN RELEASE FACTOR"/>
    <property type="match status" value="1"/>
</dbReference>
<dbReference type="GO" id="GO:0004045">
    <property type="term" value="F:peptidyl-tRNA hydrolase activity"/>
    <property type="evidence" value="ECO:0007669"/>
    <property type="project" value="TreeGrafter"/>
</dbReference>
<dbReference type="PROSITE" id="PS00745">
    <property type="entry name" value="RF_PROK_I"/>
    <property type="match status" value="1"/>
</dbReference>
<dbReference type="Pfam" id="PF00472">
    <property type="entry name" value="RF-1"/>
    <property type="match status" value="1"/>
</dbReference>
<comment type="caution">
    <text evidence="3">The sequence shown here is derived from an EMBL/GenBank/DDBJ whole genome shotgun (WGS) entry which is preliminary data.</text>
</comment>
<dbReference type="GeneID" id="9379111"/>